<comment type="caution">
    <text evidence="2">The sequence shown here is derived from an EMBL/GenBank/DDBJ whole genome shotgun (WGS) entry which is preliminary data.</text>
</comment>
<name>A0A369CE97_9GAMM</name>
<evidence type="ECO:0000313" key="3">
    <source>
        <dbReference type="Proteomes" id="UP000252707"/>
    </source>
</evidence>
<feature type="region of interest" description="Disordered" evidence="1">
    <location>
        <begin position="48"/>
        <end position="107"/>
    </location>
</feature>
<gene>
    <name evidence="2" type="ORF">DFQ59_102589</name>
</gene>
<reference evidence="2 3" key="1">
    <citation type="submission" date="2018-07" db="EMBL/GenBank/DDBJ databases">
        <title>Genomic Encyclopedia of Type Strains, Phase IV (KMG-IV): sequencing the most valuable type-strain genomes for metagenomic binning, comparative biology and taxonomic classification.</title>
        <authorList>
            <person name="Goeker M."/>
        </authorList>
    </citation>
    <scope>NUCLEOTIDE SEQUENCE [LARGE SCALE GENOMIC DNA]</scope>
    <source>
        <strain evidence="2 3">DSM 26407</strain>
    </source>
</reference>
<feature type="region of interest" description="Disordered" evidence="1">
    <location>
        <begin position="169"/>
        <end position="214"/>
    </location>
</feature>
<proteinExistence type="predicted"/>
<dbReference type="Proteomes" id="UP000252707">
    <property type="component" value="Unassembled WGS sequence"/>
</dbReference>
<evidence type="ECO:0000256" key="1">
    <source>
        <dbReference type="SAM" id="MobiDB-lite"/>
    </source>
</evidence>
<sequence>MPHRPGGGPPTGFGRALVSVQMNLHLRGWRVVPDRGVGGSPPRRSAILARWARPRSGRTPPVGAPSWRDGHGPGPGAPPVGAPSWRDGHGPGPGTPPVGAPSWRDGRCGQLRSRLEAAPTVVGGAGRFAAGSRSYDERWCVQMNLHLSGGAPPPRSSATQLSGIRISAPGQTSRNPSARAALAPASPCTSRISAGLRRMRRTKRTRSSRSAWAE</sequence>
<dbReference type="AlphaFoldDB" id="A0A369CE97"/>
<feature type="compositionally biased region" description="Low complexity" evidence="1">
    <location>
        <begin position="173"/>
        <end position="187"/>
    </location>
</feature>
<protein>
    <submittedName>
        <fullName evidence="2">Uncharacterized protein</fullName>
    </submittedName>
</protein>
<organism evidence="2 3">
    <name type="scientific">Thioalbus denitrificans</name>
    <dbReference type="NCBI Taxonomy" id="547122"/>
    <lineage>
        <taxon>Bacteria</taxon>
        <taxon>Pseudomonadati</taxon>
        <taxon>Pseudomonadota</taxon>
        <taxon>Gammaproteobacteria</taxon>
        <taxon>Chromatiales</taxon>
        <taxon>Ectothiorhodospiraceae</taxon>
        <taxon>Thioalbus</taxon>
    </lineage>
</organism>
<feature type="compositionally biased region" description="Basic residues" evidence="1">
    <location>
        <begin position="197"/>
        <end position="207"/>
    </location>
</feature>
<evidence type="ECO:0000313" key="2">
    <source>
        <dbReference type="EMBL" id="RCX32229.1"/>
    </source>
</evidence>
<accession>A0A369CE97</accession>
<dbReference type="EMBL" id="QPJY01000002">
    <property type="protein sequence ID" value="RCX32229.1"/>
    <property type="molecule type" value="Genomic_DNA"/>
</dbReference>
<keyword evidence="3" id="KW-1185">Reference proteome</keyword>